<sequence>MRVIQLQMQVKETKDEGLKALEASLEKIRDKQPDLVCIGEMFHCPYETSSFPVYAEKEGGESWQFLSNLAKKYGIYLSAGTMPEVDDNGKVYNTAYVFDREGRQIAKHRKAYLFDVDIKGGQYFKESDTLTAGDSCTVFDTEFGKIGICICFDLRFPELSRMMVQRGAKVILVPAAFNRTTGPAHWELLFRARAVDNQCFYLGTSTARNEQADYVAWGHSLCVSPWGEILGELGAEEGILESDLDLEQVERIRSELPLLAALRTDIR</sequence>
<organism evidence="3 4">
    <name type="scientific">Mediterraneibacter butyricigenes</name>
    <dbReference type="NCBI Taxonomy" id="2316025"/>
    <lineage>
        <taxon>Bacteria</taxon>
        <taxon>Bacillati</taxon>
        <taxon>Bacillota</taxon>
        <taxon>Clostridia</taxon>
        <taxon>Lachnospirales</taxon>
        <taxon>Lachnospiraceae</taxon>
        <taxon>Mediterraneibacter</taxon>
    </lineage>
</organism>
<proteinExistence type="predicted"/>
<dbReference type="AlphaFoldDB" id="A0A391P2X4"/>
<dbReference type="SUPFAM" id="SSF56317">
    <property type="entry name" value="Carbon-nitrogen hydrolase"/>
    <property type="match status" value="1"/>
</dbReference>
<name>A0A391P2X4_9FIRM</name>
<dbReference type="Gene3D" id="3.60.110.10">
    <property type="entry name" value="Carbon-nitrogen hydrolase"/>
    <property type="match status" value="1"/>
</dbReference>
<dbReference type="GO" id="GO:0050152">
    <property type="term" value="F:omega-amidase activity"/>
    <property type="evidence" value="ECO:0007669"/>
    <property type="project" value="TreeGrafter"/>
</dbReference>
<evidence type="ECO:0000313" key="3">
    <source>
        <dbReference type="EMBL" id="GCA68101.1"/>
    </source>
</evidence>
<protein>
    <submittedName>
        <fullName evidence="3">Carbon-nitrogen hydrolase</fullName>
    </submittedName>
</protein>
<dbReference type="PROSITE" id="PS50263">
    <property type="entry name" value="CN_HYDROLASE"/>
    <property type="match status" value="1"/>
</dbReference>
<dbReference type="PANTHER" id="PTHR23088:SF30">
    <property type="entry name" value="OMEGA-AMIDASE NIT2"/>
    <property type="match status" value="1"/>
</dbReference>
<dbReference type="EMBL" id="BHGK01000001">
    <property type="protein sequence ID" value="GCA68101.1"/>
    <property type="molecule type" value="Genomic_DNA"/>
</dbReference>
<comment type="caution">
    <text evidence="3">The sequence shown here is derived from an EMBL/GenBank/DDBJ whole genome shotgun (WGS) entry which is preliminary data.</text>
</comment>
<dbReference type="InterPro" id="IPR036526">
    <property type="entry name" value="C-N_Hydrolase_sf"/>
</dbReference>
<dbReference type="InterPro" id="IPR003010">
    <property type="entry name" value="C-N_Hydrolase"/>
</dbReference>
<keyword evidence="1 3" id="KW-0378">Hydrolase</keyword>
<dbReference type="RefSeq" id="WP_117603761.1">
    <property type="nucleotide sequence ID" value="NZ_BHGK01000001.1"/>
</dbReference>
<reference evidence="4" key="1">
    <citation type="submission" date="2018-09" db="EMBL/GenBank/DDBJ databases">
        <title>Draft Genome Sequence of Mediterraneibacter sp. KCTC 15684.</title>
        <authorList>
            <person name="Kim J.S."/>
            <person name="Han K.I."/>
            <person name="Suh M.K."/>
            <person name="Lee K.C."/>
            <person name="Eom M.K."/>
            <person name="Lee J.H."/>
            <person name="Park S.H."/>
            <person name="Kang S.W."/>
            <person name="Park J.E."/>
            <person name="Oh B.S."/>
            <person name="Yu S.Y."/>
            <person name="Choi S.H."/>
            <person name="Lee D.H."/>
            <person name="Yoon H."/>
            <person name="Kim B."/>
            <person name="Yang S.J."/>
            <person name="Lee J.S."/>
        </authorList>
    </citation>
    <scope>NUCLEOTIDE SEQUENCE [LARGE SCALE GENOMIC DNA]</scope>
    <source>
        <strain evidence="4">KCTC 15684</strain>
    </source>
</reference>
<keyword evidence="4" id="KW-1185">Reference proteome</keyword>
<evidence type="ECO:0000259" key="2">
    <source>
        <dbReference type="PROSITE" id="PS50263"/>
    </source>
</evidence>
<gene>
    <name evidence="3" type="ORF">KGMB01110_25370</name>
</gene>
<dbReference type="Proteomes" id="UP000265643">
    <property type="component" value="Unassembled WGS sequence"/>
</dbReference>
<dbReference type="GO" id="GO:0006541">
    <property type="term" value="P:glutamine metabolic process"/>
    <property type="evidence" value="ECO:0007669"/>
    <property type="project" value="TreeGrafter"/>
</dbReference>
<dbReference type="InterPro" id="IPR045254">
    <property type="entry name" value="Nit1/2_C-N_Hydrolase"/>
</dbReference>
<dbReference type="GO" id="GO:0006528">
    <property type="term" value="P:asparagine metabolic process"/>
    <property type="evidence" value="ECO:0007669"/>
    <property type="project" value="TreeGrafter"/>
</dbReference>
<dbReference type="CDD" id="cd07572">
    <property type="entry name" value="nit"/>
    <property type="match status" value="1"/>
</dbReference>
<dbReference type="GO" id="GO:0006107">
    <property type="term" value="P:oxaloacetate metabolic process"/>
    <property type="evidence" value="ECO:0007669"/>
    <property type="project" value="TreeGrafter"/>
</dbReference>
<dbReference type="PANTHER" id="PTHR23088">
    <property type="entry name" value="NITRILASE-RELATED"/>
    <property type="match status" value="1"/>
</dbReference>
<evidence type="ECO:0000313" key="4">
    <source>
        <dbReference type="Proteomes" id="UP000265643"/>
    </source>
</evidence>
<feature type="domain" description="CN hydrolase" evidence="2">
    <location>
        <begin position="1"/>
        <end position="246"/>
    </location>
</feature>
<accession>A0A391P2X4</accession>
<evidence type="ECO:0000256" key="1">
    <source>
        <dbReference type="ARBA" id="ARBA00022801"/>
    </source>
</evidence>
<dbReference type="Pfam" id="PF00795">
    <property type="entry name" value="CN_hydrolase"/>
    <property type="match status" value="1"/>
</dbReference>